<sequence>MTVPISLSSFDAVFPDADAFLLDQFGTIHDGERPYPGALAAMMRARAAGKRIFILSNSGKRAAPNRTRLEKLGFPAESYDGFLTSGEVVWQMLADRRLPGLSAARRVLVLSRGADKDTLAGLDLERTEDPATADLIVLLGSEADRIGLDAYRARLEGPASRGIPCLCGNPDRLMVLSDGGVGPAPGKIAEIYAAMGGPVIWIGKPHAAIYEAAFVALRGMVGHDIARNRIWAVGDSLDHDVAGAAAQGCRSILVTTGILAGSTPADIAAEMTRHAVTPNAILPRFA</sequence>
<dbReference type="InterPro" id="IPR006357">
    <property type="entry name" value="HAD-SF_hydro_IIA"/>
</dbReference>
<accession>A0A963YPI6</accession>
<dbReference type="EMBL" id="JAESVB010000002">
    <property type="protein sequence ID" value="MCB8874690.1"/>
    <property type="molecule type" value="Genomic_DNA"/>
</dbReference>
<dbReference type="InterPro" id="IPR023214">
    <property type="entry name" value="HAD_sf"/>
</dbReference>
<dbReference type="PANTHER" id="PTHR19288">
    <property type="entry name" value="4-NITROPHENYLPHOSPHATASE-RELATED"/>
    <property type="match status" value="1"/>
</dbReference>
<dbReference type="GO" id="GO:0016791">
    <property type="term" value="F:phosphatase activity"/>
    <property type="evidence" value="ECO:0007669"/>
    <property type="project" value="TreeGrafter"/>
</dbReference>
<keyword evidence="2" id="KW-1185">Reference proteome</keyword>
<name>A0A963YPI6_9PROT</name>
<comment type="caution">
    <text evidence="1">The sequence shown here is derived from an EMBL/GenBank/DDBJ whole genome shotgun (WGS) entry which is preliminary data.</text>
</comment>
<dbReference type="Proteomes" id="UP000708298">
    <property type="component" value="Unassembled WGS sequence"/>
</dbReference>
<dbReference type="AlphaFoldDB" id="A0A963YPI6"/>
<dbReference type="PANTHER" id="PTHR19288:SF90">
    <property type="entry name" value="OS08G0542600 PROTEIN"/>
    <property type="match status" value="1"/>
</dbReference>
<dbReference type="Pfam" id="PF13344">
    <property type="entry name" value="Hydrolase_6"/>
    <property type="match status" value="1"/>
</dbReference>
<gene>
    <name evidence="1" type="ORF">ASILVAE211_05800</name>
</gene>
<reference evidence="1" key="2">
    <citation type="submission" date="2021-01" db="EMBL/GenBank/DDBJ databases">
        <authorList>
            <person name="Mieszkin S."/>
            <person name="Pouder E."/>
            <person name="Alain K."/>
        </authorList>
    </citation>
    <scope>NUCLEOTIDE SEQUENCE</scope>
    <source>
        <strain evidence="1">HW T2.11</strain>
    </source>
</reference>
<dbReference type="RefSeq" id="WP_227320355.1">
    <property type="nucleotide sequence ID" value="NZ_JAESVB010000002.1"/>
</dbReference>
<dbReference type="Gene3D" id="3.40.50.1000">
    <property type="entry name" value="HAD superfamily/HAD-like"/>
    <property type="match status" value="2"/>
</dbReference>
<keyword evidence="1" id="KW-0378">Hydrolase</keyword>
<evidence type="ECO:0000313" key="2">
    <source>
        <dbReference type="Proteomes" id="UP000708298"/>
    </source>
</evidence>
<dbReference type="Pfam" id="PF13242">
    <property type="entry name" value="Hydrolase_like"/>
    <property type="match status" value="1"/>
</dbReference>
<organism evidence="1 2">
    <name type="scientific">Acidisoma silvae</name>
    <dbReference type="NCBI Taxonomy" id="2802396"/>
    <lineage>
        <taxon>Bacteria</taxon>
        <taxon>Pseudomonadati</taxon>
        <taxon>Pseudomonadota</taxon>
        <taxon>Alphaproteobacteria</taxon>
        <taxon>Acetobacterales</taxon>
        <taxon>Acidocellaceae</taxon>
        <taxon>Acidisoma</taxon>
    </lineage>
</organism>
<dbReference type="InterPro" id="IPR036412">
    <property type="entry name" value="HAD-like_sf"/>
</dbReference>
<dbReference type="GO" id="GO:0005737">
    <property type="term" value="C:cytoplasm"/>
    <property type="evidence" value="ECO:0007669"/>
    <property type="project" value="TreeGrafter"/>
</dbReference>
<protein>
    <submittedName>
        <fullName evidence="1">TIGR01459 family HAD-type hydrolase</fullName>
    </submittedName>
</protein>
<dbReference type="InterPro" id="IPR006356">
    <property type="entry name" value="HAD-SF_hydro_IIA_hyp3"/>
</dbReference>
<dbReference type="NCBIfam" id="TIGR01459">
    <property type="entry name" value="HAD-SF-IIA-hyp4"/>
    <property type="match status" value="1"/>
</dbReference>
<dbReference type="SUPFAM" id="SSF56784">
    <property type="entry name" value="HAD-like"/>
    <property type="match status" value="1"/>
</dbReference>
<proteinExistence type="predicted"/>
<evidence type="ECO:0000313" key="1">
    <source>
        <dbReference type="EMBL" id="MCB8874690.1"/>
    </source>
</evidence>
<reference evidence="1" key="1">
    <citation type="journal article" date="2021" name="Microorganisms">
        <title>Acidisoma silvae sp. nov. and Acidisomacellulosilytica sp. nov., Two Acidophilic Bacteria Isolated from Decaying Wood, Hydrolyzing Cellulose and Producing Poly-3-hydroxybutyrate.</title>
        <authorList>
            <person name="Mieszkin S."/>
            <person name="Pouder E."/>
            <person name="Uroz S."/>
            <person name="Simon-Colin C."/>
            <person name="Alain K."/>
        </authorList>
    </citation>
    <scope>NUCLEOTIDE SEQUENCE</scope>
    <source>
        <strain evidence="1">HW T2.11</strain>
    </source>
</reference>